<evidence type="ECO:0000256" key="2">
    <source>
        <dbReference type="SAM" id="SignalP"/>
    </source>
</evidence>
<dbReference type="InterPro" id="IPR037221">
    <property type="entry name" value="H-type_lectin_dom_sf"/>
</dbReference>
<feature type="coiled-coil region" evidence="1">
    <location>
        <begin position="87"/>
        <end position="139"/>
    </location>
</feature>
<dbReference type="InterPro" id="IPR019019">
    <property type="entry name" value="H-type_lectin_domain"/>
</dbReference>
<feature type="chain" id="PRO_5044702868" evidence="2">
    <location>
        <begin position="28"/>
        <end position="285"/>
    </location>
</feature>
<evidence type="ECO:0000313" key="6">
    <source>
        <dbReference type="RefSeq" id="XP_055889460.1"/>
    </source>
</evidence>
<evidence type="ECO:0000256" key="1">
    <source>
        <dbReference type="SAM" id="Coils"/>
    </source>
</evidence>
<gene>
    <name evidence="5 6" type="primary">LOC129926907</name>
</gene>
<dbReference type="Pfam" id="PF09458">
    <property type="entry name" value="H_lectin"/>
    <property type="match status" value="1"/>
</dbReference>
<dbReference type="OrthoDB" id="291007at2759"/>
<sequence length="285" mass="32304">MSAASISASSVIFVVVFACMNLGTVQLSDSNNITQPDSQDNSPYVEVNWRRSEEDQIGHHACTARKLDDNSEEVTCSTQVKFRQNRLDGLSEKTQSLQDRLKQLEATVEHRLNGLSEKTQSLQDRLNLLETTVERFQNDNSNEVWSNVSARVNTLIVQLNHTSDLKQKLLTTSIDINTIKNTLSNIRTEDGKVNCGPSDRFKFVPSEGLTNRVNFIRVNFQQPFSKIPLIWGSLRTIDVDKNTNLRYVFSVREVNTTGFTLGCHTWGDTRLAGIEYQWRATTPFN</sequence>
<proteinExistence type="predicted"/>
<keyword evidence="1" id="KW-0175">Coiled coil</keyword>
<protein>
    <submittedName>
        <fullName evidence="5 6">Uncharacterized protein LOC129926907</fullName>
    </submittedName>
</protein>
<dbReference type="RefSeq" id="XP_055889460.1">
    <property type="nucleotide sequence ID" value="XM_056033485.1"/>
</dbReference>
<feature type="domain" description="H-type lectin" evidence="3">
    <location>
        <begin position="217"/>
        <end position="281"/>
    </location>
</feature>
<dbReference type="RefSeq" id="XP_055889458.1">
    <property type="nucleotide sequence ID" value="XM_056033483.1"/>
</dbReference>
<dbReference type="Proteomes" id="UP001165740">
    <property type="component" value="Chromosome 6"/>
</dbReference>
<organism evidence="4 6">
    <name type="scientific">Biomphalaria glabrata</name>
    <name type="common">Bloodfluke planorb</name>
    <name type="synonym">Freshwater snail</name>
    <dbReference type="NCBI Taxonomy" id="6526"/>
    <lineage>
        <taxon>Eukaryota</taxon>
        <taxon>Metazoa</taxon>
        <taxon>Spiralia</taxon>
        <taxon>Lophotrochozoa</taxon>
        <taxon>Mollusca</taxon>
        <taxon>Gastropoda</taxon>
        <taxon>Heterobranchia</taxon>
        <taxon>Euthyneura</taxon>
        <taxon>Panpulmonata</taxon>
        <taxon>Hygrophila</taxon>
        <taxon>Lymnaeoidea</taxon>
        <taxon>Planorbidae</taxon>
        <taxon>Biomphalaria</taxon>
    </lineage>
</organism>
<keyword evidence="4" id="KW-1185">Reference proteome</keyword>
<dbReference type="Gene3D" id="2.60.40.2080">
    <property type="match status" value="1"/>
</dbReference>
<keyword evidence="2" id="KW-0732">Signal</keyword>
<evidence type="ECO:0000313" key="5">
    <source>
        <dbReference type="RefSeq" id="XP_055889458.1"/>
    </source>
</evidence>
<accession>A0A9W3AQI5</accession>
<name>A0A9W3AQI5_BIOGL</name>
<evidence type="ECO:0000259" key="3">
    <source>
        <dbReference type="Pfam" id="PF09458"/>
    </source>
</evidence>
<dbReference type="GO" id="GO:0007155">
    <property type="term" value="P:cell adhesion"/>
    <property type="evidence" value="ECO:0007669"/>
    <property type="project" value="InterPro"/>
</dbReference>
<dbReference type="AlphaFoldDB" id="A0A9W3AQI5"/>
<dbReference type="GO" id="GO:0030246">
    <property type="term" value="F:carbohydrate binding"/>
    <property type="evidence" value="ECO:0007669"/>
    <property type="project" value="InterPro"/>
</dbReference>
<feature type="signal peptide" evidence="2">
    <location>
        <begin position="1"/>
        <end position="27"/>
    </location>
</feature>
<reference evidence="5 6" key="1">
    <citation type="submission" date="2025-04" db="UniProtKB">
        <authorList>
            <consortium name="RefSeq"/>
        </authorList>
    </citation>
    <scope>IDENTIFICATION</scope>
</reference>
<dbReference type="GeneID" id="129926907"/>
<dbReference type="SUPFAM" id="SSF141086">
    <property type="entry name" value="Agglutinin HPA-like"/>
    <property type="match status" value="1"/>
</dbReference>
<evidence type="ECO:0000313" key="4">
    <source>
        <dbReference type="Proteomes" id="UP001165740"/>
    </source>
</evidence>